<gene>
    <name evidence="1" type="ORF">ANN_26084</name>
</gene>
<dbReference type="PANTHER" id="PTHR47326:SF1">
    <property type="entry name" value="HTH PSQ-TYPE DOMAIN-CONTAINING PROTEIN"/>
    <property type="match status" value="1"/>
</dbReference>
<proteinExistence type="predicted"/>
<dbReference type="Gene3D" id="3.30.420.10">
    <property type="entry name" value="Ribonuclease H-like superfamily/Ribonuclease H"/>
    <property type="match status" value="1"/>
</dbReference>
<accession>A0ABQ8S559</accession>
<keyword evidence="2" id="KW-1185">Reference proteome</keyword>
<organism evidence="1 2">
    <name type="scientific">Periplaneta americana</name>
    <name type="common">American cockroach</name>
    <name type="synonym">Blatta americana</name>
    <dbReference type="NCBI Taxonomy" id="6978"/>
    <lineage>
        <taxon>Eukaryota</taxon>
        <taxon>Metazoa</taxon>
        <taxon>Ecdysozoa</taxon>
        <taxon>Arthropoda</taxon>
        <taxon>Hexapoda</taxon>
        <taxon>Insecta</taxon>
        <taxon>Pterygota</taxon>
        <taxon>Neoptera</taxon>
        <taxon>Polyneoptera</taxon>
        <taxon>Dictyoptera</taxon>
        <taxon>Blattodea</taxon>
        <taxon>Blattoidea</taxon>
        <taxon>Blattidae</taxon>
        <taxon>Blattinae</taxon>
        <taxon>Periplaneta</taxon>
    </lineage>
</organism>
<evidence type="ECO:0000313" key="1">
    <source>
        <dbReference type="EMBL" id="KAJ4429083.1"/>
    </source>
</evidence>
<reference evidence="1 2" key="1">
    <citation type="journal article" date="2022" name="Allergy">
        <title>Genome assembly and annotation of Periplaneta americana reveal a comprehensive cockroach allergen profile.</title>
        <authorList>
            <person name="Wang L."/>
            <person name="Xiong Q."/>
            <person name="Saelim N."/>
            <person name="Wang L."/>
            <person name="Nong W."/>
            <person name="Wan A.T."/>
            <person name="Shi M."/>
            <person name="Liu X."/>
            <person name="Cao Q."/>
            <person name="Hui J.H.L."/>
            <person name="Sookrung N."/>
            <person name="Leung T.F."/>
            <person name="Tungtrongchitr A."/>
            <person name="Tsui S.K.W."/>
        </authorList>
    </citation>
    <scope>NUCLEOTIDE SEQUENCE [LARGE SCALE GENOMIC DNA]</scope>
    <source>
        <strain evidence="1">PWHHKU_190912</strain>
    </source>
</reference>
<sequence>MAGLCEGGNEPSGSLKAICRRSQAKPSKRSIYLLAWPPNSPDLTLPDFFVWGFVEDIVYSQKPRNIDDLRVKITQAL</sequence>
<comment type="caution">
    <text evidence="1">The sequence shown here is derived from an EMBL/GenBank/DDBJ whole genome shotgun (WGS) entry which is preliminary data.</text>
</comment>
<dbReference type="Proteomes" id="UP001148838">
    <property type="component" value="Unassembled WGS sequence"/>
</dbReference>
<dbReference type="InterPro" id="IPR036397">
    <property type="entry name" value="RNaseH_sf"/>
</dbReference>
<protein>
    <submittedName>
        <fullName evidence="1">Uncharacterized protein</fullName>
    </submittedName>
</protein>
<name>A0ABQ8S559_PERAM</name>
<dbReference type="PANTHER" id="PTHR47326">
    <property type="entry name" value="TRANSPOSABLE ELEMENT TC3 TRANSPOSASE-LIKE PROTEIN"/>
    <property type="match status" value="1"/>
</dbReference>
<dbReference type="EMBL" id="JAJSOF020000036">
    <property type="protein sequence ID" value="KAJ4429083.1"/>
    <property type="molecule type" value="Genomic_DNA"/>
</dbReference>
<evidence type="ECO:0000313" key="2">
    <source>
        <dbReference type="Proteomes" id="UP001148838"/>
    </source>
</evidence>